<dbReference type="GO" id="GO:0003700">
    <property type="term" value="F:DNA-binding transcription factor activity"/>
    <property type="evidence" value="ECO:0007669"/>
    <property type="project" value="TreeGrafter"/>
</dbReference>
<dbReference type="Gene3D" id="3.30.450.40">
    <property type="match status" value="1"/>
</dbReference>
<dbReference type="InterPro" id="IPR014757">
    <property type="entry name" value="Tscrpt_reg_IclR_C"/>
</dbReference>
<evidence type="ECO:0000259" key="5">
    <source>
        <dbReference type="PROSITE" id="PS51078"/>
    </source>
</evidence>
<dbReference type="InterPro" id="IPR050707">
    <property type="entry name" value="HTH_MetabolicPath_Reg"/>
</dbReference>
<evidence type="ECO:0000256" key="1">
    <source>
        <dbReference type="ARBA" id="ARBA00023015"/>
    </source>
</evidence>
<keyword evidence="7" id="KW-1185">Reference proteome</keyword>
<sequence length="240" mass="26217">MIDRFTIILDAFEDRTSRLTLEQLTRRTQLPRSTVHRILNHLVRLEWVERTPCGYRMGRRMLRAGDTDIGSGHGEIRSAAAPLLQELHVRTGMVVHLAVLDAGESVYLDKVGGRGASSLPSRVGGREPAYSTACGKSMLALLAPERVDGLYGKRLQRRTERTIGDVPMLHRELNSVRRRRGLAFEHGESFRGVACVGAAIRTSDGPIAGISVSGGDAGTTRFERVAPLVAAVAREVTLAL</sequence>
<dbReference type="InterPro" id="IPR036390">
    <property type="entry name" value="WH_DNA-bd_sf"/>
</dbReference>
<dbReference type="PROSITE" id="PS51077">
    <property type="entry name" value="HTH_ICLR"/>
    <property type="match status" value="1"/>
</dbReference>
<protein>
    <submittedName>
        <fullName evidence="6">IclR family transcriptional regulator</fullName>
    </submittedName>
</protein>
<dbReference type="SUPFAM" id="SSF46785">
    <property type="entry name" value="Winged helix' DNA-binding domain"/>
    <property type="match status" value="1"/>
</dbReference>
<dbReference type="SUPFAM" id="SSF55781">
    <property type="entry name" value="GAF domain-like"/>
    <property type="match status" value="1"/>
</dbReference>
<evidence type="ECO:0000256" key="3">
    <source>
        <dbReference type="ARBA" id="ARBA00023163"/>
    </source>
</evidence>
<feature type="domain" description="IclR-ED" evidence="5">
    <location>
        <begin position="60"/>
        <end position="240"/>
    </location>
</feature>
<dbReference type="InterPro" id="IPR005471">
    <property type="entry name" value="Tscrpt_reg_IclR_N"/>
</dbReference>
<dbReference type="InterPro" id="IPR036388">
    <property type="entry name" value="WH-like_DNA-bd_sf"/>
</dbReference>
<dbReference type="GO" id="GO:0003677">
    <property type="term" value="F:DNA binding"/>
    <property type="evidence" value="ECO:0007669"/>
    <property type="project" value="UniProtKB-KW"/>
</dbReference>
<name>A0A846YAY3_9NOCA</name>
<dbReference type="PROSITE" id="PS51078">
    <property type="entry name" value="ICLR_ED"/>
    <property type="match status" value="1"/>
</dbReference>
<dbReference type="Proteomes" id="UP000565711">
    <property type="component" value="Unassembled WGS sequence"/>
</dbReference>
<evidence type="ECO:0000313" key="7">
    <source>
        <dbReference type="Proteomes" id="UP000565711"/>
    </source>
</evidence>
<reference evidence="6 7" key="1">
    <citation type="submission" date="2020-04" db="EMBL/GenBank/DDBJ databases">
        <title>MicrobeNet Type strains.</title>
        <authorList>
            <person name="Nicholson A.C."/>
        </authorList>
    </citation>
    <scope>NUCLEOTIDE SEQUENCE [LARGE SCALE GENOMIC DNA]</scope>
    <source>
        <strain evidence="6 7">JCM 12354</strain>
    </source>
</reference>
<dbReference type="SMART" id="SM00346">
    <property type="entry name" value="HTH_ICLR"/>
    <property type="match status" value="1"/>
</dbReference>
<evidence type="ECO:0000259" key="4">
    <source>
        <dbReference type="PROSITE" id="PS51077"/>
    </source>
</evidence>
<dbReference type="PANTHER" id="PTHR30136">
    <property type="entry name" value="HELIX-TURN-HELIX TRANSCRIPTIONAL REGULATOR, ICLR FAMILY"/>
    <property type="match status" value="1"/>
</dbReference>
<dbReference type="PANTHER" id="PTHR30136:SF24">
    <property type="entry name" value="HTH-TYPE TRANSCRIPTIONAL REPRESSOR ALLR"/>
    <property type="match status" value="1"/>
</dbReference>
<gene>
    <name evidence="6" type="ORF">HGA08_29610</name>
</gene>
<dbReference type="Pfam" id="PF01614">
    <property type="entry name" value="IclR_C"/>
    <property type="match status" value="1"/>
</dbReference>
<keyword evidence="3" id="KW-0804">Transcription</keyword>
<dbReference type="AlphaFoldDB" id="A0A846YAY3"/>
<feature type="domain" description="HTH iclR-type" evidence="4">
    <location>
        <begin position="1"/>
        <end position="59"/>
    </location>
</feature>
<dbReference type="InterPro" id="IPR029016">
    <property type="entry name" value="GAF-like_dom_sf"/>
</dbReference>
<accession>A0A846YAY3</accession>
<evidence type="ECO:0000313" key="6">
    <source>
        <dbReference type="EMBL" id="NKY54348.1"/>
    </source>
</evidence>
<keyword evidence="1" id="KW-0805">Transcription regulation</keyword>
<evidence type="ECO:0000256" key="2">
    <source>
        <dbReference type="ARBA" id="ARBA00023125"/>
    </source>
</evidence>
<proteinExistence type="predicted"/>
<dbReference type="Pfam" id="PF09339">
    <property type="entry name" value="HTH_IclR"/>
    <property type="match status" value="1"/>
</dbReference>
<dbReference type="GO" id="GO:0045892">
    <property type="term" value="P:negative regulation of DNA-templated transcription"/>
    <property type="evidence" value="ECO:0007669"/>
    <property type="project" value="TreeGrafter"/>
</dbReference>
<keyword evidence="2" id="KW-0238">DNA-binding</keyword>
<dbReference type="Gene3D" id="1.10.10.10">
    <property type="entry name" value="Winged helix-like DNA-binding domain superfamily/Winged helix DNA-binding domain"/>
    <property type="match status" value="1"/>
</dbReference>
<organism evidence="6 7">
    <name type="scientific">Nocardia vermiculata</name>
    <dbReference type="NCBI Taxonomy" id="257274"/>
    <lineage>
        <taxon>Bacteria</taxon>
        <taxon>Bacillati</taxon>
        <taxon>Actinomycetota</taxon>
        <taxon>Actinomycetes</taxon>
        <taxon>Mycobacteriales</taxon>
        <taxon>Nocardiaceae</taxon>
        <taxon>Nocardia</taxon>
    </lineage>
</organism>
<dbReference type="EMBL" id="JAAXOP010000028">
    <property type="protein sequence ID" value="NKY54348.1"/>
    <property type="molecule type" value="Genomic_DNA"/>
</dbReference>
<comment type="caution">
    <text evidence="6">The sequence shown here is derived from an EMBL/GenBank/DDBJ whole genome shotgun (WGS) entry which is preliminary data.</text>
</comment>